<dbReference type="PANTHER" id="PTHR11220">
    <property type="entry name" value="HEME-BINDING PROTEIN-RELATED"/>
    <property type="match status" value="1"/>
</dbReference>
<proteinExistence type="predicted"/>
<comment type="caution">
    <text evidence="1">The sequence shown here is derived from an EMBL/GenBank/DDBJ whole genome shotgun (WGS) entry which is preliminary data.</text>
</comment>
<accession>A0A2S6N7Z4</accession>
<dbReference type="Proteomes" id="UP000239089">
    <property type="component" value="Unassembled WGS sequence"/>
</dbReference>
<dbReference type="EMBL" id="NHSJ01000073">
    <property type="protein sequence ID" value="PPQ30717.1"/>
    <property type="molecule type" value="Genomic_DNA"/>
</dbReference>
<reference evidence="1 2" key="1">
    <citation type="journal article" date="2018" name="Arch. Microbiol.">
        <title>New insights into the metabolic potential of the phototrophic purple bacterium Rhodopila globiformis DSM 161(T) from its draft genome sequence and evidence for a vanadium-dependent nitrogenase.</title>
        <authorList>
            <person name="Imhoff J.F."/>
            <person name="Rahn T."/>
            <person name="Kunzel S."/>
            <person name="Neulinger S.C."/>
        </authorList>
    </citation>
    <scope>NUCLEOTIDE SEQUENCE [LARGE SCALE GENOMIC DNA]</scope>
    <source>
        <strain evidence="1 2">DSM 16996</strain>
    </source>
</reference>
<name>A0A2S6N7Z4_9HYPH</name>
<organism evidence="1 2">
    <name type="scientific">Rhodoblastus sphagnicola</name>
    <dbReference type="NCBI Taxonomy" id="333368"/>
    <lineage>
        <taxon>Bacteria</taxon>
        <taxon>Pseudomonadati</taxon>
        <taxon>Pseudomonadota</taxon>
        <taxon>Alphaproteobacteria</taxon>
        <taxon>Hyphomicrobiales</taxon>
        <taxon>Rhodoblastaceae</taxon>
        <taxon>Rhodoblastus</taxon>
    </lineage>
</organism>
<evidence type="ECO:0000313" key="2">
    <source>
        <dbReference type="Proteomes" id="UP000239089"/>
    </source>
</evidence>
<dbReference type="Gene3D" id="3.20.80.10">
    <property type="entry name" value="Regulatory factor, effector binding domain"/>
    <property type="match status" value="1"/>
</dbReference>
<gene>
    <name evidence="1" type="ORF">CCR94_11670</name>
</gene>
<dbReference type="AlphaFoldDB" id="A0A2S6N7Z4"/>
<dbReference type="PANTHER" id="PTHR11220:SF58">
    <property type="entry name" value="SOUL HEME-BINDING FAMILY PROTEIN"/>
    <property type="match status" value="1"/>
</dbReference>
<keyword evidence="2" id="KW-1185">Reference proteome</keyword>
<dbReference type="SUPFAM" id="SSF55136">
    <property type="entry name" value="Probable bacterial effector-binding domain"/>
    <property type="match status" value="1"/>
</dbReference>
<protein>
    <recommendedName>
        <fullName evidence="3">Heme-binding protein</fullName>
    </recommendedName>
</protein>
<dbReference type="Pfam" id="PF04832">
    <property type="entry name" value="SOUL"/>
    <property type="match status" value="1"/>
</dbReference>
<dbReference type="InterPro" id="IPR011256">
    <property type="entry name" value="Reg_factor_effector_dom_sf"/>
</dbReference>
<sequence length="216" mass="23669">MAQAISYYGLLAIETLFNVFGLRLYEEPRHTIIDRVETVEIRRYDPRVAAAVEFLPGEAGRGEAFKLLFAYISGANTKADRIAMTAPVAVGENLAAKDQGAKDEEGGARERLAMTAPVLSSDSKLAFYLPAAYDLATAPTPLDARVKIEAVPAQTVAVLRFSGFGGIAWLRQRQLVSTLAPSKWRPVGEAFMLYYDAPFTLPFLRRNEAAVVVEAR</sequence>
<evidence type="ECO:0000313" key="1">
    <source>
        <dbReference type="EMBL" id="PPQ30717.1"/>
    </source>
</evidence>
<dbReference type="OrthoDB" id="2156220at2"/>
<evidence type="ECO:0008006" key="3">
    <source>
        <dbReference type="Google" id="ProtNLM"/>
    </source>
</evidence>
<dbReference type="InterPro" id="IPR006917">
    <property type="entry name" value="SOUL_heme-bd"/>
</dbReference>
<dbReference type="RefSeq" id="WP_104508026.1">
    <property type="nucleotide sequence ID" value="NZ_JACIGC010000004.1"/>
</dbReference>